<dbReference type="InterPro" id="IPR042070">
    <property type="entry name" value="PucR_C-HTH_sf"/>
</dbReference>
<dbReference type="PANTHER" id="PTHR33744:SF15">
    <property type="entry name" value="CARBOHYDRATE DIACID REGULATOR"/>
    <property type="match status" value="1"/>
</dbReference>
<dbReference type="HOGENOM" id="CLU_2903252_0_0_6"/>
<organism evidence="2 3">
    <name type="scientific">Xanthomonas oryzae pv. oryzicola (strain BLS256)</name>
    <dbReference type="NCBI Taxonomy" id="383407"/>
    <lineage>
        <taxon>Bacteria</taxon>
        <taxon>Pseudomonadati</taxon>
        <taxon>Pseudomonadota</taxon>
        <taxon>Gammaproteobacteria</taxon>
        <taxon>Lysobacterales</taxon>
        <taxon>Lysobacteraceae</taxon>
        <taxon>Xanthomonas</taxon>
    </lineage>
</organism>
<dbReference type="Pfam" id="PF13556">
    <property type="entry name" value="HTH_30"/>
    <property type="match status" value="1"/>
</dbReference>
<dbReference type="KEGG" id="xor:XOC_4670"/>
<evidence type="ECO:0000313" key="2">
    <source>
        <dbReference type="EMBL" id="AEQ98726.1"/>
    </source>
</evidence>
<feature type="domain" description="PucR C-terminal helix-turn-helix" evidence="1">
    <location>
        <begin position="3"/>
        <end position="44"/>
    </location>
</feature>
<dbReference type="InterPro" id="IPR025736">
    <property type="entry name" value="PucR_C-HTH_dom"/>
</dbReference>
<dbReference type="Proteomes" id="UP000008851">
    <property type="component" value="Chromosome"/>
</dbReference>
<dbReference type="AlphaFoldDB" id="G7TD04"/>
<dbReference type="eggNOG" id="COG3835">
    <property type="taxonomic scope" value="Bacteria"/>
</dbReference>
<gene>
    <name evidence="2" type="ORF">XOC_4670</name>
</gene>
<name>G7TD04_XANOB</name>
<dbReference type="InterPro" id="IPR051448">
    <property type="entry name" value="CdaR-like_regulators"/>
</dbReference>
<dbReference type="PANTHER" id="PTHR33744">
    <property type="entry name" value="CARBOHYDRATE DIACID REGULATOR"/>
    <property type="match status" value="1"/>
</dbReference>
<evidence type="ECO:0000313" key="3">
    <source>
        <dbReference type="Proteomes" id="UP000008851"/>
    </source>
</evidence>
<reference evidence="2 3" key="1">
    <citation type="journal article" date="2011" name="J. Bacteriol.">
        <title>Two new complete genome sequences offer insight into host and tissue specificity of plant pathogenic Xanthomonas spp.</title>
        <authorList>
            <person name="Bogdanove A.J."/>
            <person name="Koebnik R."/>
            <person name="Lu H."/>
            <person name="Furutani A."/>
            <person name="Angiuoli S.V."/>
            <person name="Patil P.B."/>
            <person name="Van Sluys M.A."/>
            <person name="Ryan R.P."/>
            <person name="Meyer D.F."/>
            <person name="Han S.W."/>
            <person name="Aparna G."/>
            <person name="Rajaram M."/>
            <person name="Delcher A.L."/>
            <person name="Phillippy A.M."/>
            <person name="Puiu D."/>
            <person name="Schatz M.C."/>
            <person name="Shumway M."/>
            <person name="Sommer D.D."/>
            <person name="Trapnell C."/>
            <person name="Benahmed F."/>
            <person name="Dimitrov G."/>
            <person name="Madupu R."/>
            <person name="Radune D."/>
            <person name="Sullivan S."/>
            <person name="Jha G."/>
            <person name="Ishihara H."/>
            <person name="Lee S.W."/>
            <person name="Pandey A."/>
            <person name="Sharma V."/>
            <person name="Sriariyanun M."/>
            <person name="Szurek B."/>
            <person name="Vera-Cruz C.M."/>
            <person name="Dorman K.S."/>
            <person name="Ronald P.C."/>
            <person name="Verdier V."/>
            <person name="Dow J.M."/>
            <person name="Sonti R.V."/>
            <person name="Tsuge S."/>
            <person name="Brendel V.P."/>
            <person name="Rabinowicz P.D."/>
            <person name="Leach J.E."/>
            <person name="White F.F."/>
            <person name="Salzberg S.L."/>
        </authorList>
    </citation>
    <scope>NUCLEOTIDE SEQUENCE [LARGE SCALE GENOMIC DNA]</scope>
    <source>
        <strain evidence="2 3">BLS256</strain>
    </source>
</reference>
<dbReference type="EMBL" id="CP003057">
    <property type="protein sequence ID" value="AEQ98726.1"/>
    <property type="molecule type" value="Genomic_DNA"/>
</dbReference>
<protein>
    <submittedName>
        <fullName evidence="2">Sugar diacide regulator</fullName>
    </submittedName>
</protein>
<evidence type="ECO:0000259" key="1">
    <source>
        <dbReference type="Pfam" id="PF13556"/>
    </source>
</evidence>
<dbReference type="Gene3D" id="1.10.10.2840">
    <property type="entry name" value="PucR C-terminal helix-turn-helix domain"/>
    <property type="match status" value="1"/>
</dbReference>
<accession>G7TD04</accession>
<proteinExistence type="predicted"/>
<sequence>MAPTAKALGIHRNTLNYRMQRIQELCAVDLSNTDDCMRLYLALQMRDDSAATVANMDTASAD</sequence>